<feature type="transmembrane region" description="Helical" evidence="8">
    <location>
        <begin position="194"/>
        <end position="219"/>
    </location>
</feature>
<keyword evidence="6 8" id="KW-1133">Transmembrane helix</keyword>
<comment type="similarity">
    <text evidence="2">Belongs to the peptide transporter carbon starvation (CstA) (TC 2.A.114) family.</text>
</comment>
<dbReference type="STRING" id="1220583.GOACH_13_00590"/>
<sequence>MTTTSEPSTTTRDEFPDVEFVQTDRDLPPVAVIDRSPMTPAKKVLFAVIGLLGAVAWVIIAVVRGESVNAVWFVIAALCTYVVAYRFYARLIEMKVVRPRDDVATPAEEYDNARDYMPTDRRVLFGHHFAAIAGAGPLVGPVLAAQMGYLPGTIWIIIGAVVAGCVQDYLVLAISTRRRGRSLGQMARDELGTVGGTAAIVAVLVIMVILIAVLALVVVNALAESPWGVFSIAMTIPIALFMGVYLRYLRPGRISEVSVIGVVLLLLAIVAGRYVAETSWGQDWFSLSPVVLSWAIIIYGIAAAVLPVWLLLAPRDYLSTFMKVGTIALLAIGILVVRPVMKAPAVSDFAWNGNGPAFAGALFPFLFITIACGALSGFHALIASGTTPKLLAKEGQARIIGYGGMLTESFVAIMALITACILDQHLYFGMNAPKALTQGTDQGAADYVNSLGLSGKPVDAQYFADAAAGVEEKSIVSKAGGAPTLAMGMSETLQRGFGGDALRAFWYHFAIMFEALFILTTVDAGTRVARFMLSDGIGNLPGARRFKDPSWRPGAWLCTVIVCAAWGSILLMGVTDPLGGINTLFPLFGIANQLLAAIALTVVTVVLIKRGQWKWAWIPGIPLAWDLIVTMTASYQKIFSSNPAIGYWAQHRAFVNAKNDGLTTFKTAKSASEIDAVIRNTFIQGTLSIIFAVLVLIVVAAGVWIAVKALRAGGLPTTEEKPVPSRIFGPRGLFATRAEKAVQREWDDYYAAHGDSGRGSRHEKVST</sequence>
<dbReference type="OrthoDB" id="9761224at2"/>
<dbReference type="RefSeq" id="WP_005175669.1">
    <property type="nucleotide sequence ID" value="NZ_BANR01000013.1"/>
</dbReference>
<evidence type="ECO:0000256" key="6">
    <source>
        <dbReference type="ARBA" id="ARBA00022989"/>
    </source>
</evidence>
<feature type="transmembrane region" description="Helical" evidence="8">
    <location>
        <begin position="153"/>
        <end position="174"/>
    </location>
</feature>
<feature type="transmembrane region" description="Helical" evidence="8">
    <location>
        <begin position="225"/>
        <end position="245"/>
    </location>
</feature>
<dbReference type="InterPro" id="IPR051605">
    <property type="entry name" value="CstA"/>
</dbReference>
<feature type="transmembrane region" description="Helical" evidence="8">
    <location>
        <begin position="554"/>
        <end position="575"/>
    </location>
</feature>
<feature type="transmembrane region" description="Helical" evidence="8">
    <location>
        <begin position="44"/>
        <end position="64"/>
    </location>
</feature>
<evidence type="ECO:0000256" key="8">
    <source>
        <dbReference type="SAM" id="Phobius"/>
    </source>
</evidence>
<keyword evidence="7 8" id="KW-0472">Membrane</keyword>
<evidence type="ECO:0000256" key="4">
    <source>
        <dbReference type="ARBA" id="ARBA00022475"/>
    </source>
</evidence>
<feature type="transmembrane region" description="Helical" evidence="8">
    <location>
        <begin position="505"/>
        <end position="522"/>
    </location>
</feature>
<evidence type="ECO:0000313" key="11">
    <source>
        <dbReference type="Proteomes" id="UP000010988"/>
    </source>
</evidence>
<dbReference type="EMBL" id="BANR01000013">
    <property type="protein sequence ID" value="GAC49467.1"/>
    <property type="molecule type" value="Genomic_DNA"/>
</dbReference>
<keyword evidence="11" id="KW-1185">Reference proteome</keyword>
<evidence type="ECO:0000256" key="2">
    <source>
        <dbReference type="ARBA" id="ARBA00007755"/>
    </source>
</evidence>
<keyword evidence="5 8" id="KW-0812">Transmembrane</keyword>
<evidence type="ECO:0000256" key="1">
    <source>
        <dbReference type="ARBA" id="ARBA00004651"/>
    </source>
</evidence>
<dbReference type="Proteomes" id="UP000010988">
    <property type="component" value="Unassembled WGS sequence"/>
</dbReference>
<dbReference type="Pfam" id="PF02554">
    <property type="entry name" value="CstA"/>
    <property type="match status" value="1"/>
</dbReference>
<dbReference type="PANTHER" id="PTHR30252:SF3">
    <property type="entry name" value="PYRUVATE_PROTON SYMPORTER BTST"/>
    <property type="match status" value="1"/>
</dbReference>
<keyword evidence="3" id="KW-0813">Transport</keyword>
<evidence type="ECO:0000256" key="7">
    <source>
        <dbReference type="ARBA" id="ARBA00023136"/>
    </source>
</evidence>
<dbReference type="InterPro" id="IPR003706">
    <property type="entry name" value="CstA_N"/>
</dbReference>
<feature type="transmembrane region" description="Helical" evidence="8">
    <location>
        <begin position="324"/>
        <end position="341"/>
    </location>
</feature>
<dbReference type="PANTHER" id="PTHR30252">
    <property type="entry name" value="INNER MEMBRANE PEPTIDE TRANSPORTER"/>
    <property type="match status" value="1"/>
</dbReference>
<feature type="domain" description="CstA N-terminal" evidence="9">
    <location>
        <begin position="69"/>
        <end position="633"/>
    </location>
</feature>
<proteinExistence type="inferred from homology"/>
<accession>L7KNG2</accession>
<feature type="transmembrane region" description="Helical" evidence="8">
    <location>
        <begin position="587"/>
        <end position="608"/>
    </location>
</feature>
<dbReference type="GO" id="GO:0005886">
    <property type="term" value="C:plasma membrane"/>
    <property type="evidence" value="ECO:0007669"/>
    <property type="project" value="UniProtKB-SubCell"/>
</dbReference>
<name>L7KNG2_9ACTN</name>
<dbReference type="AlphaFoldDB" id="L7KNG2"/>
<dbReference type="eggNOG" id="COG1966">
    <property type="taxonomic scope" value="Bacteria"/>
</dbReference>
<feature type="transmembrane region" description="Helical" evidence="8">
    <location>
        <begin position="124"/>
        <end position="147"/>
    </location>
</feature>
<feature type="transmembrane region" description="Helical" evidence="8">
    <location>
        <begin position="70"/>
        <end position="88"/>
    </location>
</feature>
<evidence type="ECO:0000313" key="10">
    <source>
        <dbReference type="EMBL" id="GAC49467.1"/>
    </source>
</evidence>
<feature type="transmembrane region" description="Helical" evidence="8">
    <location>
        <begin position="687"/>
        <end position="707"/>
    </location>
</feature>
<evidence type="ECO:0000259" key="9">
    <source>
        <dbReference type="Pfam" id="PF02554"/>
    </source>
</evidence>
<reference evidence="10 11" key="1">
    <citation type="submission" date="2012-12" db="EMBL/GenBank/DDBJ databases">
        <title>Whole genome shotgun sequence of Gordonia aichiensis NBRC 108223.</title>
        <authorList>
            <person name="Isaki-Nakamura S."/>
            <person name="Hosoyama A."/>
            <person name="Tsuchikane K."/>
            <person name="Ando Y."/>
            <person name="Baba S."/>
            <person name="Ohji S."/>
            <person name="Hamada M."/>
            <person name="Tamura T."/>
            <person name="Yamazoe A."/>
            <person name="Yamazaki S."/>
            <person name="Fujita N."/>
        </authorList>
    </citation>
    <scope>NUCLEOTIDE SEQUENCE [LARGE SCALE GENOMIC DNA]</scope>
    <source>
        <strain evidence="10 11">NBRC 108223</strain>
    </source>
</reference>
<evidence type="ECO:0000256" key="3">
    <source>
        <dbReference type="ARBA" id="ARBA00022448"/>
    </source>
</evidence>
<gene>
    <name evidence="10" type="primary">cstA</name>
    <name evidence="10" type="ORF">GOACH_13_00590</name>
</gene>
<feature type="transmembrane region" description="Helical" evidence="8">
    <location>
        <begin position="361"/>
        <end position="384"/>
    </location>
</feature>
<feature type="transmembrane region" description="Helical" evidence="8">
    <location>
        <begin position="257"/>
        <end position="276"/>
    </location>
</feature>
<protein>
    <submittedName>
        <fullName evidence="10">Carbon starvation protein</fullName>
    </submittedName>
</protein>
<feature type="transmembrane region" description="Helical" evidence="8">
    <location>
        <begin position="291"/>
        <end position="312"/>
    </location>
</feature>
<comment type="subcellular location">
    <subcellularLocation>
        <location evidence="1">Cell membrane</location>
        <topology evidence="1">Multi-pass membrane protein</topology>
    </subcellularLocation>
</comment>
<keyword evidence="4" id="KW-1003">Cell membrane</keyword>
<feature type="transmembrane region" description="Helical" evidence="8">
    <location>
        <begin position="405"/>
        <end position="427"/>
    </location>
</feature>
<dbReference type="GO" id="GO:0009267">
    <property type="term" value="P:cellular response to starvation"/>
    <property type="evidence" value="ECO:0007669"/>
    <property type="project" value="InterPro"/>
</dbReference>
<organism evidence="10 11">
    <name type="scientific">Gordonia aichiensis NBRC 108223</name>
    <dbReference type="NCBI Taxonomy" id="1220583"/>
    <lineage>
        <taxon>Bacteria</taxon>
        <taxon>Bacillati</taxon>
        <taxon>Actinomycetota</taxon>
        <taxon>Actinomycetes</taxon>
        <taxon>Mycobacteriales</taxon>
        <taxon>Gordoniaceae</taxon>
        <taxon>Gordonia</taxon>
    </lineage>
</organism>
<comment type="caution">
    <text evidence="10">The sequence shown here is derived from an EMBL/GenBank/DDBJ whole genome shotgun (WGS) entry which is preliminary data.</text>
</comment>
<evidence type="ECO:0000256" key="5">
    <source>
        <dbReference type="ARBA" id="ARBA00022692"/>
    </source>
</evidence>